<dbReference type="Gene3D" id="3.40.50.2000">
    <property type="entry name" value="Glycogen Phosphorylase B"/>
    <property type="match status" value="2"/>
</dbReference>
<dbReference type="InterPro" id="IPR028098">
    <property type="entry name" value="Glyco_trans_4-like_N"/>
</dbReference>
<dbReference type="InterPro" id="IPR050194">
    <property type="entry name" value="Glycosyltransferase_grp1"/>
</dbReference>
<feature type="domain" description="Glycosyltransferase subfamily 4-like N-terminal" evidence="2">
    <location>
        <begin position="23"/>
        <end position="200"/>
    </location>
</feature>
<evidence type="ECO:0000313" key="3">
    <source>
        <dbReference type="EMBL" id="GAA0818084.1"/>
    </source>
</evidence>
<accession>A0ABP3WGN5</accession>
<dbReference type="EMBL" id="BAAAFA010000006">
    <property type="protein sequence ID" value="GAA0818084.1"/>
    <property type="molecule type" value="Genomic_DNA"/>
</dbReference>
<protein>
    <submittedName>
        <fullName evidence="3">Glycosyltransferase family 4 protein</fullName>
    </submittedName>
</protein>
<sequence>MNIVVLTTLYPNNIQHRHGVFIENRVRELVKRYPDAQVKVIAPVPYFPSWLPVAEYKKYSQVVTQEKRSGIDVFHPKYFVIPKVGMNITPYFLYRSCLKALKSLTLSGYQVDMIDSHYFYPDGIVAAWLGKKLNIPVMVTARGSDINVIPDNVIAGKRIKQALMTVNASAAVSQALANEMVKLAPQAKQPIVLRNGVDLDFFTPDATHPTLPFSFEKDEKLILSVGNLIELKGHHLIIEALTQLPKVKLIVIGEGQMRAELTQLVTALGLQDRVFFTGNIQQAELPGYYASADLLVLASSREGMPNVLLEGLASGTPVVATNVGGSAEIITHPNAGELIMQRDSGAIAASIHSVLAKNISSAKVREQAEHFGWQQVSEKQYQLLKQVIKTHQEDISRHG</sequence>
<dbReference type="Pfam" id="PF00534">
    <property type="entry name" value="Glycos_transf_1"/>
    <property type="match status" value="1"/>
</dbReference>
<dbReference type="RefSeq" id="WP_343817349.1">
    <property type="nucleotide sequence ID" value="NZ_BAAAFA010000006.1"/>
</dbReference>
<comment type="caution">
    <text evidence="3">The sequence shown here is derived from an EMBL/GenBank/DDBJ whole genome shotgun (WGS) entry which is preliminary data.</text>
</comment>
<evidence type="ECO:0000259" key="2">
    <source>
        <dbReference type="Pfam" id="PF13439"/>
    </source>
</evidence>
<feature type="domain" description="Glycosyl transferase family 1" evidence="1">
    <location>
        <begin position="215"/>
        <end position="369"/>
    </location>
</feature>
<dbReference type="Proteomes" id="UP001500021">
    <property type="component" value="Unassembled WGS sequence"/>
</dbReference>
<keyword evidence="4" id="KW-1185">Reference proteome</keyword>
<reference evidence="4" key="1">
    <citation type="journal article" date="2019" name="Int. J. Syst. Evol. Microbiol.">
        <title>The Global Catalogue of Microorganisms (GCM) 10K type strain sequencing project: providing services to taxonomists for standard genome sequencing and annotation.</title>
        <authorList>
            <consortium name="The Broad Institute Genomics Platform"/>
            <consortium name="The Broad Institute Genome Sequencing Center for Infectious Disease"/>
            <person name="Wu L."/>
            <person name="Ma J."/>
        </authorList>
    </citation>
    <scope>NUCLEOTIDE SEQUENCE [LARGE SCALE GENOMIC DNA]</scope>
    <source>
        <strain evidence="4">JCM 15608</strain>
    </source>
</reference>
<gene>
    <name evidence="3" type="ORF">GCM10009111_20340</name>
</gene>
<dbReference type="PANTHER" id="PTHR45947">
    <property type="entry name" value="SULFOQUINOVOSYL TRANSFERASE SQD2"/>
    <property type="match status" value="1"/>
</dbReference>
<dbReference type="SUPFAM" id="SSF53756">
    <property type="entry name" value="UDP-Glycosyltransferase/glycogen phosphorylase"/>
    <property type="match status" value="1"/>
</dbReference>
<name>A0ABP3WGN5_9GAMM</name>
<proteinExistence type="predicted"/>
<evidence type="ECO:0000259" key="1">
    <source>
        <dbReference type="Pfam" id="PF00534"/>
    </source>
</evidence>
<dbReference type="Pfam" id="PF13439">
    <property type="entry name" value="Glyco_transf_4"/>
    <property type="match status" value="1"/>
</dbReference>
<dbReference type="CDD" id="cd03798">
    <property type="entry name" value="GT4_WlbH-like"/>
    <property type="match status" value="1"/>
</dbReference>
<organism evidence="3 4">
    <name type="scientific">Colwellia asteriadis</name>
    <dbReference type="NCBI Taxonomy" id="517723"/>
    <lineage>
        <taxon>Bacteria</taxon>
        <taxon>Pseudomonadati</taxon>
        <taxon>Pseudomonadota</taxon>
        <taxon>Gammaproteobacteria</taxon>
        <taxon>Alteromonadales</taxon>
        <taxon>Colwelliaceae</taxon>
        <taxon>Colwellia</taxon>
    </lineage>
</organism>
<dbReference type="InterPro" id="IPR001296">
    <property type="entry name" value="Glyco_trans_1"/>
</dbReference>
<dbReference type="PANTHER" id="PTHR45947:SF15">
    <property type="entry name" value="TEICHURONIC ACID BIOSYNTHESIS GLYCOSYLTRANSFERASE TUAC-RELATED"/>
    <property type="match status" value="1"/>
</dbReference>
<evidence type="ECO:0000313" key="4">
    <source>
        <dbReference type="Proteomes" id="UP001500021"/>
    </source>
</evidence>